<keyword evidence="3" id="KW-1185">Reference proteome</keyword>
<dbReference type="Gramene" id="KRH57964">
    <property type="protein sequence ID" value="KRH57964"/>
    <property type="gene ID" value="GLYMA_05G096400"/>
</dbReference>
<sequence length="67" mass="7466">MVRVYSFSLYSRVVAIQNHSQDGTHYTIKCQILSLPTCFSLGTKLLAAAWTFQAPCIIFLKTKAGLI</sequence>
<gene>
    <name evidence="1" type="ORF">GLYMA_05G096400</name>
</gene>
<dbReference type="EMBL" id="CM000838">
    <property type="protein sequence ID" value="KRH57963.1"/>
    <property type="molecule type" value="Genomic_DNA"/>
</dbReference>
<evidence type="ECO:0000313" key="3">
    <source>
        <dbReference type="Proteomes" id="UP000008827"/>
    </source>
</evidence>
<organism evidence="1">
    <name type="scientific">Glycine max</name>
    <name type="common">Soybean</name>
    <name type="synonym">Glycine hispida</name>
    <dbReference type="NCBI Taxonomy" id="3847"/>
    <lineage>
        <taxon>Eukaryota</taxon>
        <taxon>Viridiplantae</taxon>
        <taxon>Streptophyta</taxon>
        <taxon>Embryophyta</taxon>
        <taxon>Tracheophyta</taxon>
        <taxon>Spermatophyta</taxon>
        <taxon>Magnoliopsida</taxon>
        <taxon>eudicotyledons</taxon>
        <taxon>Gunneridae</taxon>
        <taxon>Pentapetalae</taxon>
        <taxon>rosids</taxon>
        <taxon>fabids</taxon>
        <taxon>Fabales</taxon>
        <taxon>Fabaceae</taxon>
        <taxon>Papilionoideae</taxon>
        <taxon>50 kb inversion clade</taxon>
        <taxon>NPAAA clade</taxon>
        <taxon>indigoferoid/millettioid clade</taxon>
        <taxon>Phaseoleae</taxon>
        <taxon>Glycine</taxon>
        <taxon>Glycine subgen. Soja</taxon>
    </lineage>
</organism>
<protein>
    <submittedName>
        <fullName evidence="1 2">Uncharacterized protein</fullName>
    </submittedName>
</protein>
<reference evidence="2" key="2">
    <citation type="submission" date="2018-02" db="UniProtKB">
        <authorList>
            <consortium name="EnsemblPlants"/>
        </authorList>
    </citation>
    <scope>IDENTIFICATION</scope>
    <source>
        <strain evidence="2">Williams 82</strain>
    </source>
</reference>
<dbReference type="EnsemblPlants" id="KRH57964">
    <property type="protein sequence ID" value="KRH57964"/>
    <property type="gene ID" value="GLYMA_05G096400"/>
</dbReference>
<accession>A0A0R0JZV8</accession>
<dbReference type="EnsemblPlants" id="KRH57963">
    <property type="protein sequence ID" value="KRH57963"/>
    <property type="gene ID" value="GLYMA_05G096400"/>
</dbReference>
<reference evidence="1" key="3">
    <citation type="submission" date="2018-07" db="EMBL/GenBank/DDBJ databases">
        <title>WGS assembly of Glycine max.</title>
        <authorList>
            <person name="Schmutz J."/>
            <person name="Cannon S."/>
            <person name="Schlueter J."/>
            <person name="Ma J."/>
            <person name="Mitros T."/>
            <person name="Nelson W."/>
            <person name="Hyten D."/>
            <person name="Song Q."/>
            <person name="Thelen J."/>
            <person name="Cheng J."/>
            <person name="Xu D."/>
            <person name="Hellsten U."/>
            <person name="May G."/>
            <person name="Yu Y."/>
            <person name="Sakurai T."/>
            <person name="Umezawa T."/>
            <person name="Bhattacharyya M."/>
            <person name="Sandhu D."/>
            <person name="Valliyodan B."/>
            <person name="Lindquist E."/>
            <person name="Peto M."/>
            <person name="Grant D."/>
            <person name="Shu S."/>
            <person name="Goodstein D."/>
            <person name="Barry K."/>
            <person name="Futrell-Griggs M."/>
            <person name="Abernathy B."/>
            <person name="Du J."/>
            <person name="Tian Z."/>
            <person name="Zhu L."/>
            <person name="Gill N."/>
            <person name="Joshi T."/>
            <person name="Libault M."/>
            <person name="Sethuraman A."/>
            <person name="Zhang X."/>
            <person name="Shinozaki K."/>
            <person name="Nguyen H."/>
            <person name="Wing R."/>
            <person name="Cregan P."/>
            <person name="Specht J."/>
            <person name="Grimwood J."/>
            <person name="Rokhsar D."/>
            <person name="Stacey G."/>
            <person name="Shoemaker R."/>
            <person name="Jackson S."/>
        </authorList>
    </citation>
    <scope>NUCLEOTIDE SEQUENCE</scope>
    <source>
        <tissue evidence="1">Callus</tissue>
    </source>
</reference>
<evidence type="ECO:0000313" key="1">
    <source>
        <dbReference type="EMBL" id="KRH57963.1"/>
    </source>
</evidence>
<dbReference type="Proteomes" id="UP000008827">
    <property type="component" value="Chromosome 5"/>
</dbReference>
<reference evidence="1 2" key="1">
    <citation type="journal article" date="2010" name="Nature">
        <title>Genome sequence of the palaeopolyploid soybean.</title>
        <authorList>
            <person name="Schmutz J."/>
            <person name="Cannon S.B."/>
            <person name="Schlueter J."/>
            <person name="Ma J."/>
            <person name="Mitros T."/>
            <person name="Nelson W."/>
            <person name="Hyten D.L."/>
            <person name="Song Q."/>
            <person name="Thelen J.J."/>
            <person name="Cheng J."/>
            <person name="Xu D."/>
            <person name="Hellsten U."/>
            <person name="May G.D."/>
            <person name="Yu Y."/>
            <person name="Sakurai T."/>
            <person name="Umezawa T."/>
            <person name="Bhattacharyya M.K."/>
            <person name="Sandhu D."/>
            <person name="Valliyodan B."/>
            <person name="Lindquist E."/>
            <person name="Peto M."/>
            <person name="Grant D."/>
            <person name="Shu S."/>
            <person name="Goodstein D."/>
            <person name="Barry K."/>
            <person name="Futrell-Griggs M."/>
            <person name="Abernathy B."/>
            <person name="Du J."/>
            <person name="Tian Z."/>
            <person name="Zhu L."/>
            <person name="Gill N."/>
            <person name="Joshi T."/>
            <person name="Libault M."/>
            <person name="Sethuraman A."/>
            <person name="Zhang X.-C."/>
            <person name="Shinozaki K."/>
            <person name="Nguyen H.T."/>
            <person name="Wing R.A."/>
            <person name="Cregan P."/>
            <person name="Specht J."/>
            <person name="Grimwood J."/>
            <person name="Rokhsar D."/>
            <person name="Stacey G."/>
            <person name="Shoemaker R.C."/>
            <person name="Jackson S.A."/>
        </authorList>
    </citation>
    <scope>NUCLEOTIDE SEQUENCE</scope>
    <source>
        <strain evidence="2">cv. Williams 82</strain>
        <tissue evidence="1">Callus</tissue>
    </source>
</reference>
<dbReference type="EMBL" id="CM000838">
    <property type="protein sequence ID" value="KRH57964.1"/>
    <property type="molecule type" value="Genomic_DNA"/>
</dbReference>
<proteinExistence type="predicted"/>
<dbReference type="InParanoid" id="A0A0R0JZV8"/>
<evidence type="ECO:0000313" key="2">
    <source>
        <dbReference type="EnsemblPlants" id="KRH57963"/>
    </source>
</evidence>
<dbReference type="Gramene" id="KRH57963">
    <property type="protein sequence ID" value="KRH57963"/>
    <property type="gene ID" value="GLYMA_05G096400"/>
</dbReference>
<name>A0A0R0JZV8_SOYBN</name>
<dbReference type="AlphaFoldDB" id="A0A0R0JZV8"/>